<dbReference type="Proteomes" id="UP000027100">
    <property type="component" value="Unassembled WGS sequence"/>
</dbReference>
<comment type="similarity">
    <text evidence="1 2">Belongs to the peptidase A24 family.</text>
</comment>
<dbReference type="GO" id="GO:0006465">
    <property type="term" value="P:signal peptide processing"/>
    <property type="evidence" value="ECO:0007669"/>
    <property type="project" value="TreeGrafter"/>
</dbReference>
<dbReference type="PATRIC" id="fig|1280954.3.peg.2728"/>
<evidence type="ECO:0000256" key="1">
    <source>
        <dbReference type="ARBA" id="ARBA00005801"/>
    </source>
</evidence>
<feature type="transmembrane region" description="Helical" evidence="3">
    <location>
        <begin position="119"/>
        <end position="139"/>
    </location>
</feature>
<dbReference type="RefSeq" id="WP_051612619.1">
    <property type="nucleotide sequence ID" value="NZ_ARYM01000015.1"/>
</dbReference>
<dbReference type="OrthoDB" id="9789291at2"/>
<feature type="transmembrane region" description="Helical" evidence="3">
    <location>
        <begin position="93"/>
        <end position="112"/>
    </location>
</feature>
<dbReference type="GO" id="GO:0005886">
    <property type="term" value="C:plasma membrane"/>
    <property type="evidence" value="ECO:0007669"/>
    <property type="project" value="TreeGrafter"/>
</dbReference>
<evidence type="ECO:0000313" key="5">
    <source>
        <dbReference type="EMBL" id="KCZ97866.1"/>
    </source>
</evidence>
<evidence type="ECO:0000259" key="4">
    <source>
        <dbReference type="Pfam" id="PF01478"/>
    </source>
</evidence>
<dbReference type="EMBL" id="ARYM01000015">
    <property type="protein sequence ID" value="KCZ97866.1"/>
    <property type="molecule type" value="Genomic_DNA"/>
</dbReference>
<feature type="transmembrane region" description="Helical" evidence="3">
    <location>
        <begin position="197"/>
        <end position="217"/>
    </location>
</feature>
<comment type="caution">
    <text evidence="5">The sequence shown here is derived from an EMBL/GenBank/DDBJ whole genome shotgun (WGS) entry which is preliminary data.</text>
</comment>
<protein>
    <submittedName>
        <fullName evidence="5">Prepilin peptidase</fullName>
    </submittedName>
</protein>
<accession>A0A062VIK3</accession>
<name>A0A062VIK3_9PROT</name>
<feature type="domain" description="Prepilin type IV endopeptidase peptidase" evidence="4">
    <location>
        <begin position="76"/>
        <end position="181"/>
    </location>
</feature>
<dbReference type="GO" id="GO:0004190">
    <property type="term" value="F:aspartic-type endopeptidase activity"/>
    <property type="evidence" value="ECO:0007669"/>
    <property type="project" value="InterPro"/>
</dbReference>
<evidence type="ECO:0000313" key="6">
    <source>
        <dbReference type="Proteomes" id="UP000027100"/>
    </source>
</evidence>
<organism evidence="5 6">
    <name type="scientific">Hyphomonas polymorpha PS728</name>
    <dbReference type="NCBI Taxonomy" id="1280954"/>
    <lineage>
        <taxon>Bacteria</taxon>
        <taxon>Pseudomonadati</taxon>
        <taxon>Pseudomonadota</taxon>
        <taxon>Alphaproteobacteria</taxon>
        <taxon>Hyphomonadales</taxon>
        <taxon>Hyphomonadaceae</taxon>
        <taxon>Hyphomonas</taxon>
    </lineage>
</organism>
<dbReference type="STRING" id="1280954.HPO_13465"/>
<reference evidence="5 6" key="1">
    <citation type="journal article" date="2014" name="Antonie Van Leeuwenhoek">
        <title>Hyphomonas beringensis sp. nov. and Hyphomonas chukchiensis sp. nov., isolated from surface seawater of the Bering Sea and Chukchi Sea.</title>
        <authorList>
            <person name="Li C."/>
            <person name="Lai Q."/>
            <person name="Li G."/>
            <person name="Dong C."/>
            <person name="Wang J."/>
            <person name="Liao Y."/>
            <person name="Shao Z."/>
        </authorList>
    </citation>
    <scope>NUCLEOTIDE SEQUENCE [LARGE SCALE GENOMIC DNA]</scope>
    <source>
        <strain evidence="5 6">PS728</strain>
    </source>
</reference>
<dbReference type="Gene3D" id="1.20.120.1220">
    <property type="match status" value="1"/>
</dbReference>
<evidence type="ECO:0000256" key="2">
    <source>
        <dbReference type="RuleBase" id="RU003793"/>
    </source>
</evidence>
<dbReference type="PANTHER" id="PTHR30487:SF0">
    <property type="entry name" value="PREPILIN LEADER PEPTIDASE_N-METHYLTRANSFERASE-RELATED"/>
    <property type="match status" value="1"/>
</dbReference>
<feature type="transmembrane region" description="Helical" evidence="3">
    <location>
        <begin position="69"/>
        <end position="87"/>
    </location>
</feature>
<keyword evidence="3" id="KW-0812">Transmembrane</keyword>
<gene>
    <name evidence="5" type="ORF">HPO_13465</name>
</gene>
<sequence>MTWLEPFLLPAGVITGLLTGAGLDAWAVKYAGKAAAPGETVARPRPFLAGLGGAGVAAASILLLPESPIFLCFTITFGWFLLALALIDLRSYLLPDGLNLAVFLLGGLMVALFRQEIWVWHLAGAVAGFGLLWLVEISYLRLRGIHGLGRGDAKLLGAIGMWTGLTGIPPVLLIASLAAILSVVLRAALKRQAVSGHSMIAFGPWIALGGYIVWLFLQLLPV</sequence>
<keyword evidence="6" id="KW-1185">Reference proteome</keyword>
<dbReference type="PANTHER" id="PTHR30487">
    <property type="entry name" value="TYPE 4 PREPILIN-LIKE PROTEINS LEADER PEPTIDE-PROCESSING ENZYME"/>
    <property type="match status" value="1"/>
</dbReference>
<dbReference type="eggNOG" id="COG1989">
    <property type="taxonomic scope" value="Bacteria"/>
</dbReference>
<evidence type="ECO:0000256" key="3">
    <source>
        <dbReference type="SAM" id="Phobius"/>
    </source>
</evidence>
<keyword evidence="3" id="KW-1133">Transmembrane helix</keyword>
<dbReference type="InterPro" id="IPR050882">
    <property type="entry name" value="Prepilin_peptidase/N-MTase"/>
</dbReference>
<dbReference type="PRINTS" id="PR00864">
    <property type="entry name" value="PREPILNPTASE"/>
</dbReference>
<feature type="transmembrane region" description="Helical" evidence="3">
    <location>
        <begin position="47"/>
        <end position="64"/>
    </location>
</feature>
<dbReference type="Pfam" id="PF01478">
    <property type="entry name" value="Peptidase_A24"/>
    <property type="match status" value="1"/>
</dbReference>
<feature type="transmembrane region" description="Helical" evidence="3">
    <location>
        <begin position="159"/>
        <end position="185"/>
    </location>
</feature>
<feature type="transmembrane region" description="Helical" evidence="3">
    <location>
        <begin position="7"/>
        <end position="27"/>
    </location>
</feature>
<dbReference type="AlphaFoldDB" id="A0A062VIK3"/>
<dbReference type="InterPro" id="IPR014032">
    <property type="entry name" value="Peptidase_A24A_bac"/>
</dbReference>
<dbReference type="InterPro" id="IPR000045">
    <property type="entry name" value="Prepilin_IV_endopep_pep"/>
</dbReference>
<proteinExistence type="inferred from homology"/>
<keyword evidence="3" id="KW-0472">Membrane</keyword>